<dbReference type="KEGG" id="xho:A9255_03185"/>
<evidence type="ECO:0000313" key="1">
    <source>
        <dbReference type="EMBL" id="AOM39679.1"/>
    </source>
</evidence>
<name>A0A2G0Q2J6_XENHO</name>
<dbReference type="InterPro" id="IPR021808">
    <property type="entry name" value="DUF3383"/>
</dbReference>
<dbReference type="Pfam" id="PF11863">
    <property type="entry name" value="DUF3383"/>
    <property type="match status" value="1"/>
</dbReference>
<reference evidence="1 3" key="1">
    <citation type="submission" date="2016-06" db="EMBL/GenBank/DDBJ databases">
        <title>Bacterial characters and pathogenicity of Xenorhabdus hominickii from an entomopathogenic nematode, Steinernema monticolum.</title>
        <authorList>
            <person name="Park Y."/>
            <person name="Kim Y."/>
        </authorList>
    </citation>
    <scope>NUCLEOTIDE SEQUENCE [LARGE SCALE GENOMIC DNA]</scope>
    <source>
        <strain evidence="1 3">ANU1</strain>
    </source>
</reference>
<reference evidence="2 4" key="2">
    <citation type="journal article" date="2017" name="Nat. Microbiol.">
        <title>Natural product diversity associated with the nematode symbionts Photorhabdus and Xenorhabdus.</title>
        <authorList>
            <person name="Tobias N.J."/>
            <person name="Wolff H."/>
            <person name="Djahanschiri B."/>
            <person name="Grundmann F."/>
            <person name="Kronenwerth M."/>
            <person name="Shi Y.M."/>
            <person name="Simonyi S."/>
            <person name="Grun P."/>
            <person name="Shapiro-Ilan D."/>
            <person name="Pidot S.J."/>
            <person name="Stinear T.P."/>
            <person name="Ebersberger I."/>
            <person name="Bode H.B."/>
        </authorList>
    </citation>
    <scope>NUCLEOTIDE SEQUENCE [LARGE SCALE GENOMIC DNA]</scope>
    <source>
        <strain evidence="2 4">DSM 17903</strain>
    </source>
</reference>
<gene>
    <name evidence="1" type="ORF">A9255_03185</name>
    <name evidence="2" type="ORF">Xhom_03434</name>
</gene>
<dbReference type="OrthoDB" id="7494486at2"/>
<evidence type="ECO:0000313" key="3">
    <source>
        <dbReference type="Proteomes" id="UP000094600"/>
    </source>
</evidence>
<proteinExistence type="predicted"/>
<sequence>MAIPISKDVKINPGVLAAVGNAVDLNGLLLTDSEYASVGAVLSFSSAADVAAYFGGTSDEYRMAQTYFQGFNNCTKTPAELLFSRYNRAPSAAWLRSGSLAGISVDELKTISGTLTLTINGKKTDAAINLDGSTSFAEAAAKIKTAIGESANVVFDTTHKAFIITVTAGKPEASSITFGSGTAADVLKMTEAAGARVSQGANVPSTADLFSAITSQSQRWAGFSTAFECTPEQSVLFAEWCSAQEKRYFYVAWTTEGIAKVKGNTKTIASQIIQNSYGGIVPVYCLDGKKAAAVLGYAAALDFVRREGRVPFKFREFDGLSADVTDAITYDALISNGYNFYGQYAANNIVENYWADGTITGDFKWLDSFAGQIWLNANLQGAVIALFKSNKTIPYNNAGRALVATSMTDVIQQFKTWGGIREGVNLSAAQKQEIINAVGEDVSSTVFATGYYLHIGDMLPSIRVERTSPSCSLWYCDGGSIQKLTLASTEVQ</sequence>
<dbReference type="EMBL" id="CP016176">
    <property type="protein sequence ID" value="AOM39679.1"/>
    <property type="molecule type" value="Genomic_DNA"/>
</dbReference>
<dbReference type="EMBL" id="NJAI01000006">
    <property type="protein sequence ID" value="PHM53436.1"/>
    <property type="molecule type" value="Genomic_DNA"/>
</dbReference>
<evidence type="ECO:0000313" key="2">
    <source>
        <dbReference type="EMBL" id="PHM53436.1"/>
    </source>
</evidence>
<organism evidence="2 4">
    <name type="scientific">Xenorhabdus hominickii</name>
    <dbReference type="NCBI Taxonomy" id="351679"/>
    <lineage>
        <taxon>Bacteria</taxon>
        <taxon>Pseudomonadati</taxon>
        <taxon>Pseudomonadota</taxon>
        <taxon>Gammaproteobacteria</taxon>
        <taxon>Enterobacterales</taxon>
        <taxon>Morganellaceae</taxon>
        <taxon>Xenorhabdus</taxon>
    </lineage>
</organism>
<dbReference type="AlphaFoldDB" id="A0A2G0Q2J6"/>
<dbReference type="Proteomes" id="UP000094600">
    <property type="component" value="Chromosome"/>
</dbReference>
<accession>A0A2G0Q2J6</accession>
<dbReference type="Proteomes" id="UP000225433">
    <property type="component" value="Unassembled WGS sequence"/>
</dbReference>
<dbReference type="STRING" id="351679.A9255_03185"/>
<dbReference type="RefSeq" id="WP_069315431.1">
    <property type="nucleotide sequence ID" value="NZ_CAWNQJ010000090.1"/>
</dbReference>
<evidence type="ECO:0000313" key="4">
    <source>
        <dbReference type="Proteomes" id="UP000225433"/>
    </source>
</evidence>
<protein>
    <submittedName>
        <fullName evidence="2">Phage protein</fullName>
    </submittedName>
</protein>
<keyword evidence="3" id="KW-1185">Reference proteome</keyword>